<gene>
    <name evidence="8" type="primary">ndufaf7</name>
    <name evidence="8" type="ORF">CDAR_550341</name>
</gene>
<dbReference type="GO" id="GO:0032259">
    <property type="term" value="P:methylation"/>
    <property type="evidence" value="ECO:0007669"/>
    <property type="project" value="UniProtKB-KW"/>
</dbReference>
<comment type="subcellular location">
    <subcellularLocation>
        <location evidence="1 7">Mitochondrion</location>
    </subcellularLocation>
</comment>
<name>A0AAV4X6W2_9ARAC</name>
<dbReference type="Gene3D" id="3.40.50.12710">
    <property type="match status" value="1"/>
</dbReference>
<dbReference type="InterPro" id="IPR038375">
    <property type="entry name" value="NDUFAF7_sf"/>
</dbReference>
<comment type="caution">
    <text evidence="8">The sequence shown here is derived from an EMBL/GenBank/DDBJ whole genome shotgun (WGS) entry which is preliminary data.</text>
</comment>
<dbReference type="GO" id="GO:0035243">
    <property type="term" value="F:protein-arginine omega-N symmetric methyltransferase activity"/>
    <property type="evidence" value="ECO:0007669"/>
    <property type="project" value="UniProtKB-EC"/>
</dbReference>
<keyword evidence="3 7" id="KW-0489">Methyltransferase</keyword>
<dbReference type="EMBL" id="BPLQ01015726">
    <property type="protein sequence ID" value="GIY91026.1"/>
    <property type="molecule type" value="Genomic_DNA"/>
</dbReference>
<dbReference type="InterPro" id="IPR029063">
    <property type="entry name" value="SAM-dependent_MTases_sf"/>
</dbReference>
<evidence type="ECO:0000256" key="3">
    <source>
        <dbReference type="ARBA" id="ARBA00022603"/>
    </source>
</evidence>
<dbReference type="AlphaFoldDB" id="A0AAV4X6W2"/>
<evidence type="ECO:0000256" key="5">
    <source>
        <dbReference type="ARBA" id="ARBA00023128"/>
    </source>
</evidence>
<keyword evidence="9" id="KW-1185">Reference proteome</keyword>
<reference evidence="8 9" key="1">
    <citation type="submission" date="2021-06" db="EMBL/GenBank/DDBJ databases">
        <title>Caerostris darwini draft genome.</title>
        <authorList>
            <person name="Kono N."/>
            <person name="Arakawa K."/>
        </authorList>
    </citation>
    <scope>NUCLEOTIDE SEQUENCE [LARGE SCALE GENOMIC DNA]</scope>
</reference>
<dbReference type="InterPro" id="IPR003788">
    <property type="entry name" value="NDUFAF7"/>
</dbReference>
<organism evidence="8 9">
    <name type="scientific">Caerostris darwini</name>
    <dbReference type="NCBI Taxonomy" id="1538125"/>
    <lineage>
        <taxon>Eukaryota</taxon>
        <taxon>Metazoa</taxon>
        <taxon>Ecdysozoa</taxon>
        <taxon>Arthropoda</taxon>
        <taxon>Chelicerata</taxon>
        <taxon>Arachnida</taxon>
        <taxon>Araneae</taxon>
        <taxon>Araneomorphae</taxon>
        <taxon>Entelegynae</taxon>
        <taxon>Araneoidea</taxon>
        <taxon>Araneidae</taxon>
        <taxon>Caerostris</taxon>
    </lineage>
</organism>
<dbReference type="PANTHER" id="PTHR12049">
    <property type="entry name" value="PROTEIN ARGININE METHYLTRANSFERASE NDUFAF7, MITOCHONDRIAL"/>
    <property type="match status" value="1"/>
</dbReference>
<keyword evidence="5 7" id="KW-0496">Mitochondrion</keyword>
<proteinExistence type="inferred from homology"/>
<evidence type="ECO:0000256" key="6">
    <source>
        <dbReference type="ARBA" id="ARBA00048612"/>
    </source>
</evidence>
<dbReference type="GO" id="GO:0005739">
    <property type="term" value="C:mitochondrion"/>
    <property type="evidence" value="ECO:0007669"/>
    <property type="project" value="UniProtKB-SubCell"/>
</dbReference>
<comment type="function">
    <text evidence="7">Arginine methyltransferase involved in the assembly or stability of mitochondrial NADH:ubiquinone oxidoreductase complex (complex I).</text>
</comment>
<dbReference type="GO" id="GO:0032981">
    <property type="term" value="P:mitochondrial respiratory chain complex I assembly"/>
    <property type="evidence" value="ECO:0007669"/>
    <property type="project" value="TreeGrafter"/>
</dbReference>
<dbReference type="EC" id="2.1.1.320" evidence="7"/>
<protein>
    <recommendedName>
        <fullName evidence="7">Protein arginine methyltransferase NDUFAF7</fullName>
        <ecNumber evidence="7">2.1.1.320</ecNumber>
    </recommendedName>
</protein>
<comment type="catalytic activity">
    <reaction evidence="6 7">
        <text>L-arginyl-[protein] + 2 S-adenosyl-L-methionine = N(omega),N(omega)'-dimethyl-L-arginyl-[protein] + 2 S-adenosyl-L-homocysteine + 2 H(+)</text>
        <dbReference type="Rhea" id="RHEA:48108"/>
        <dbReference type="Rhea" id="RHEA-COMP:10532"/>
        <dbReference type="Rhea" id="RHEA-COMP:11992"/>
        <dbReference type="ChEBI" id="CHEBI:15378"/>
        <dbReference type="ChEBI" id="CHEBI:29965"/>
        <dbReference type="ChEBI" id="CHEBI:57856"/>
        <dbReference type="ChEBI" id="CHEBI:59789"/>
        <dbReference type="ChEBI" id="CHEBI:88221"/>
        <dbReference type="EC" id="2.1.1.320"/>
    </reaction>
</comment>
<dbReference type="PANTHER" id="PTHR12049:SF7">
    <property type="entry name" value="PROTEIN ARGININE METHYLTRANSFERASE NDUFAF7, MITOCHONDRIAL"/>
    <property type="match status" value="1"/>
</dbReference>
<dbReference type="Proteomes" id="UP001054837">
    <property type="component" value="Unassembled WGS sequence"/>
</dbReference>
<accession>A0AAV4X6W2</accession>
<dbReference type="Pfam" id="PF02636">
    <property type="entry name" value="Methyltransf_28"/>
    <property type="match status" value="1"/>
</dbReference>
<comment type="similarity">
    <text evidence="2 7">Belongs to the NDUFAF7 family.</text>
</comment>
<evidence type="ECO:0000313" key="9">
    <source>
        <dbReference type="Proteomes" id="UP001054837"/>
    </source>
</evidence>
<evidence type="ECO:0000256" key="4">
    <source>
        <dbReference type="ARBA" id="ARBA00022679"/>
    </source>
</evidence>
<evidence type="ECO:0000256" key="7">
    <source>
        <dbReference type="RuleBase" id="RU364114"/>
    </source>
</evidence>
<evidence type="ECO:0000256" key="2">
    <source>
        <dbReference type="ARBA" id="ARBA00005891"/>
    </source>
</evidence>
<evidence type="ECO:0000313" key="8">
    <source>
        <dbReference type="EMBL" id="GIY91026.1"/>
    </source>
</evidence>
<evidence type="ECO:0000256" key="1">
    <source>
        <dbReference type="ARBA" id="ARBA00004173"/>
    </source>
</evidence>
<dbReference type="SUPFAM" id="SSF53335">
    <property type="entry name" value="S-adenosyl-L-methionine-dependent methyltransferases"/>
    <property type="match status" value="1"/>
</dbReference>
<sequence length="389" mass="44159">MRKASFCNSPKENKLLDFLCAKIEATGPISVADYMKEVLTVPQSGYYMSRDVFGSSGDFITSPEVSQVFGELIGIWFYNEWCKIGFPQPLQLVEFGPGRGTLTDDILRVFSKLTSKHKSNLNLSVHFIEVSPHLCHIQMSKLCSEHVKEELHGKTLTTKYGFPITWHPHLVNVPEAFSLFLAHEFFDAMPIHKFQKTSDGWREILIDCKEGELQFILSRNPTAATKFLIDKNEKRDHVEISPTSGILLDEITKRMKEDGGITLIADYGHLGTKTDTFRSFKKHQLHNPLKNAGEADLTADVDFQFLSKHAKEKAVVVGPVNQASFLKNMGIEIRIQELMQRATKENQESLKTGYDMLTNSNQMGERYKFLALFPLVLKEFLCKFPPSGF</sequence>
<keyword evidence="4 7" id="KW-0808">Transferase</keyword>